<comment type="caution">
    <text evidence="3">The sequence shown here is derived from an EMBL/GenBank/DDBJ whole genome shotgun (WGS) entry which is preliminary data.</text>
</comment>
<protein>
    <recommendedName>
        <fullName evidence="2">MADF domain-containing protein</fullName>
    </recommendedName>
</protein>
<feature type="region of interest" description="Disordered" evidence="1">
    <location>
        <begin position="323"/>
        <end position="384"/>
    </location>
</feature>
<dbReference type="PANTHER" id="PTHR21505:SF12">
    <property type="entry name" value="MADF DOMAIN-CONTAINING PROTEIN-RELATED"/>
    <property type="match status" value="1"/>
</dbReference>
<dbReference type="InterPro" id="IPR006578">
    <property type="entry name" value="MADF-dom"/>
</dbReference>
<feature type="compositionally biased region" description="Polar residues" evidence="1">
    <location>
        <begin position="342"/>
        <end position="354"/>
    </location>
</feature>
<evidence type="ECO:0000313" key="3">
    <source>
        <dbReference type="EMBL" id="KAJ8926229.1"/>
    </source>
</evidence>
<dbReference type="EMBL" id="JANEYF010005968">
    <property type="protein sequence ID" value="KAJ8926229.1"/>
    <property type="molecule type" value="Genomic_DNA"/>
</dbReference>
<evidence type="ECO:0000313" key="4">
    <source>
        <dbReference type="Proteomes" id="UP001162156"/>
    </source>
</evidence>
<feature type="compositionally biased region" description="Acidic residues" evidence="1">
    <location>
        <begin position="264"/>
        <end position="274"/>
    </location>
</feature>
<feature type="domain" description="MADF" evidence="2">
    <location>
        <begin position="273"/>
        <end position="319"/>
    </location>
</feature>
<organism evidence="3 4">
    <name type="scientific">Rhamnusium bicolor</name>
    <dbReference type="NCBI Taxonomy" id="1586634"/>
    <lineage>
        <taxon>Eukaryota</taxon>
        <taxon>Metazoa</taxon>
        <taxon>Ecdysozoa</taxon>
        <taxon>Arthropoda</taxon>
        <taxon>Hexapoda</taxon>
        <taxon>Insecta</taxon>
        <taxon>Pterygota</taxon>
        <taxon>Neoptera</taxon>
        <taxon>Endopterygota</taxon>
        <taxon>Coleoptera</taxon>
        <taxon>Polyphaga</taxon>
        <taxon>Cucujiformia</taxon>
        <taxon>Chrysomeloidea</taxon>
        <taxon>Cerambycidae</taxon>
        <taxon>Lepturinae</taxon>
        <taxon>Rhagiini</taxon>
        <taxon>Rhamnusium</taxon>
    </lineage>
</organism>
<dbReference type="Pfam" id="PF10545">
    <property type="entry name" value="MADF_DNA_bdg"/>
    <property type="match status" value="2"/>
</dbReference>
<dbReference type="PANTHER" id="PTHR21505">
    <property type="entry name" value="MADF DOMAIN-CONTAINING PROTEIN-RELATED"/>
    <property type="match status" value="1"/>
</dbReference>
<feature type="compositionally biased region" description="Acidic residues" evidence="1">
    <location>
        <begin position="358"/>
        <end position="368"/>
    </location>
</feature>
<feature type="region of interest" description="Disordered" evidence="1">
    <location>
        <begin position="250"/>
        <end position="278"/>
    </location>
</feature>
<dbReference type="AlphaFoldDB" id="A0AAV8WHS3"/>
<feature type="region of interest" description="Disordered" evidence="1">
    <location>
        <begin position="1"/>
        <end position="23"/>
    </location>
</feature>
<name>A0AAV8WHS3_9CUCU</name>
<feature type="compositionally biased region" description="Acidic residues" evidence="1">
    <location>
        <begin position="332"/>
        <end position="341"/>
    </location>
</feature>
<feature type="compositionally biased region" description="Acidic residues" evidence="1">
    <location>
        <begin position="13"/>
        <end position="23"/>
    </location>
</feature>
<reference evidence="3" key="1">
    <citation type="journal article" date="2023" name="Insect Mol. Biol.">
        <title>Genome sequencing provides insights into the evolution of gene families encoding plant cell wall-degrading enzymes in longhorned beetles.</title>
        <authorList>
            <person name="Shin N.R."/>
            <person name="Okamura Y."/>
            <person name="Kirsch R."/>
            <person name="Pauchet Y."/>
        </authorList>
    </citation>
    <scope>NUCLEOTIDE SEQUENCE</scope>
    <source>
        <strain evidence="3">RBIC_L_NR</strain>
    </source>
</reference>
<accession>A0AAV8WHS3</accession>
<evidence type="ECO:0000259" key="2">
    <source>
        <dbReference type="Pfam" id="PF10545"/>
    </source>
</evidence>
<dbReference type="Proteomes" id="UP001162156">
    <property type="component" value="Unassembled WGS sequence"/>
</dbReference>
<sequence length="384" mass="43809">MEGVSQPQVEMPNETDGDDHYDLDDEIIENESQTGQLLKEFIEQYESPKTVPKIKPNATRQDVRKKINFLRTNYRKEFKKIISSKRSRADTEDIYQPSSWVFHCLRFLGAAEQPANMNSNVNESEASQACSEDASQVEQHAAVVSSEAPTTSSSSIGNELLSLACKYLTRPSTEDEGNGNDNFLNLAKLWATKLKNLDQWQRIFPEKTINDILFEAELGNLRQDSVKINQYQAYMNYYASTSGSSGVLATPTLPLFSPPNPPDTSEDHDEDHSEVEDLKREWKRLQDCYRQAMLRRKTKNGQSATKTKPWKYEELMSFLASDTLPRSTQSNVDDDDDDDENLNSLELTEANETQTQHDEEENPPEDDQPNYALNSQSEHKRFKG</sequence>
<proteinExistence type="predicted"/>
<evidence type="ECO:0000256" key="1">
    <source>
        <dbReference type="SAM" id="MobiDB-lite"/>
    </source>
</evidence>
<keyword evidence="4" id="KW-1185">Reference proteome</keyword>
<feature type="domain" description="MADF" evidence="2">
    <location>
        <begin position="53"/>
        <end position="108"/>
    </location>
</feature>
<gene>
    <name evidence="3" type="ORF">NQ314_021417</name>
</gene>